<keyword evidence="1" id="KW-0808">Transferase</keyword>
<evidence type="ECO:0000259" key="2">
    <source>
        <dbReference type="Pfam" id="PF00534"/>
    </source>
</evidence>
<evidence type="ECO:0000256" key="1">
    <source>
        <dbReference type="ARBA" id="ARBA00022679"/>
    </source>
</evidence>
<dbReference type="PANTHER" id="PTHR46401:SF2">
    <property type="entry name" value="GLYCOSYLTRANSFERASE WBBK-RELATED"/>
    <property type="match status" value="1"/>
</dbReference>
<accession>A0A6J7H151</accession>
<dbReference type="Gene3D" id="3.40.50.2000">
    <property type="entry name" value="Glycogen Phosphorylase B"/>
    <property type="match status" value="1"/>
</dbReference>
<dbReference type="SUPFAM" id="SSF53756">
    <property type="entry name" value="UDP-Glycosyltransferase/glycogen phosphorylase"/>
    <property type="match status" value="1"/>
</dbReference>
<organism evidence="3">
    <name type="scientific">freshwater metagenome</name>
    <dbReference type="NCBI Taxonomy" id="449393"/>
    <lineage>
        <taxon>unclassified sequences</taxon>
        <taxon>metagenomes</taxon>
        <taxon>ecological metagenomes</taxon>
    </lineage>
</organism>
<dbReference type="InterPro" id="IPR001296">
    <property type="entry name" value="Glyco_trans_1"/>
</dbReference>
<dbReference type="Pfam" id="PF00534">
    <property type="entry name" value="Glycos_transf_1"/>
    <property type="match status" value="1"/>
</dbReference>
<feature type="domain" description="Glycosyl transferase family 1" evidence="2">
    <location>
        <begin position="244"/>
        <end position="404"/>
    </location>
</feature>
<dbReference type="GO" id="GO:0016757">
    <property type="term" value="F:glycosyltransferase activity"/>
    <property type="evidence" value="ECO:0007669"/>
    <property type="project" value="InterPro"/>
</dbReference>
<protein>
    <submittedName>
        <fullName evidence="3">Unannotated protein</fullName>
    </submittedName>
</protein>
<evidence type="ECO:0000313" key="3">
    <source>
        <dbReference type="EMBL" id="CAB4914571.1"/>
    </source>
</evidence>
<dbReference type="AlphaFoldDB" id="A0A6J7H151"/>
<gene>
    <name evidence="3" type="ORF">UFOPK3614_00512</name>
</gene>
<proteinExistence type="predicted"/>
<dbReference type="EMBL" id="CAFBMS010000020">
    <property type="protein sequence ID" value="CAB4914571.1"/>
    <property type="molecule type" value="Genomic_DNA"/>
</dbReference>
<sequence>MFDSKKPSLYIDVSHTWNSNLQTGMQKVVRELCAAWDSENFECQLVIFQNGQYKILPRNALKEILIVSLSQDSKTLFRDRLRKTARLIYFKIRSKIPLCIRLSFQTSNPARKIRSYLNSTPTLENYETLNINGINLLILEIVFDPDQIEYIFNLISSKQTSVTFFSYDLIPINYKEFCTPEFIHLFKRYLEISRYSQKLWSISNHTKNELEQFVGNSENLIHSTYKWLPPSVYVKCDHNLPFQNSEKKKYLLFVSSFEPRKNHLGFFLALQLLKKEKITIPTVVFVGGSAWNDGPINKNMENLILEGFDLIKLNNIKECCVGNLYKHALLTLYPSHMEGFGLPVVESLSFGVPVLTSDIGSTAELLKLPGTIGFIPTDPKDLAAKLKLFLTNQSTQQTLTEGAKSAKDLLGNWSDYANDLYLFATKE</sequence>
<dbReference type="PANTHER" id="PTHR46401">
    <property type="entry name" value="GLYCOSYLTRANSFERASE WBBK-RELATED"/>
    <property type="match status" value="1"/>
</dbReference>
<name>A0A6J7H151_9ZZZZ</name>
<reference evidence="3" key="1">
    <citation type="submission" date="2020-05" db="EMBL/GenBank/DDBJ databases">
        <authorList>
            <person name="Chiriac C."/>
            <person name="Salcher M."/>
            <person name="Ghai R."/>
            <person name="Kavagutti S V."/>
        </authorList>
    </citation>
    <scope>NUCLEOTIDE SEQUENCE</scope>
</reference>